<dbReference type="PRINTS" id="PR00326">
    <property type="entry name" value="GTP1OBG"/>
</dbReference>
<dbReference type="PROSITE" id="PS51883">
    <property type="entry name" value="OBG"/>
    <property type="match status" value="1"/>
</dbReference>
<keyword evidence="3" id="KW-0342">GTP-binding</keyword>
<dbReference type="Pfam" id="PF01018">
    <property type="entry name" value="GTP1_OBG"/>
    <property type="match status" value="1"/>
</dbReference>
<dbReference type="InterPro" id="IPR036726">
    <property type="entry name" value="GTP1_OBG_dom_sf"/>
</dbReference>
<reference evidence="7 8" key="1">
    <citation type="journal article" date="2024" name="Nat. Commun.">
        <title>Phylogenomics reveals the evolutionary origins of lichenization in chlorophyte algae.</title>
        <authorList>
            <person name="Puginier C."/>
            <person name="Libourel C."/>
            <person name="Otte J."/>
            <person name="Skaloud P."/>
            <person name="Haon M."/>
            <person name="Grisel S."/>
            <person name="Petersen M."/>
            <person name="Berrin J.G."/>
            <person name="Delaux P.M."/>
            <person name="Dal Grande F."/>
            <person name="Keller J."/>
        </authorList>
    </citation>
    <scope>NUCLEOTIDE SEQUENCE [LARGE SCALE GENOMIC DNA]</scope>
    <source>
        <strain evidence="7 8">SAG 2036</strain>
    </source>
</reference>
<proteinExistence type="inferred from homology"/>
<gene>
    <name evidence="7" type="ORF">WJX73_009637</name>
</gene>
<keyword evidence="2" id="KW-0547">Nucleotide-binding</keyword>
<dbReference type="GO" id="GO:0005525">
    <property type="term" value="F:GTP binding"/>
    <property type="evidence" value="ECO:0007669"/>
    <property type="project" value="UniProtKB-KW"/>
</dbReference>
<dbReference type="Proteomes" id="UP001465755">
    <property type="component" value="Unassembled WGS sequence"/>
</dbReference>
<dbReference type="SUPFAM" id="SSF52540">
    <property type="entry name" value="P-loop containing nucleoside triphosphate hydrolases"/>
    <property type="match status" value="1"/>
</dbReference>
<dbReference type="CDD" id="cd01898">
    <property type="entry name" value="Obg"/>
    <property type="match status" value="1"/>
</dbReference>
<accession>A0AAW1PRM2</accession>
<dbReference type="Pfam" id="PF01926">
    <property type="entry name" value="MMR_HSR1"/>
    <property type="match status" value="1"/>
</dbReference>
<evidence type="ECO:0000256" key="1">
    <source>
        <dbReference type="ARBA" id="ARBA00007699"/>
    </source>
</evidence>
<evidence type="ECO:0000256" key="2">
    <source>
        <dbReference type="ARBA" id="ARBA00022741"/>
    </source>
</evidence>
<feature type="domain" description="OBG-type G" evidence="5">
    <location>
        <begin position="259"/>
        <end position="450"/>
    </location>
</feature>
<dbReference type="SUPFAM" id="SSF82051">
    <property type="entry name" value="Obg GTP-binding protein N-terminal domain"/>
    <property type="match status" value="1"/>
</dbReference>
<dbReference type="Gene3D" id="2.70.210.12">
    <property type="entry name" value="GTP1/OBG domain"/>
    <property type="match status" value="1"/>
</dbReference>
<dbReference type="InterPro" id="IPR045086">
    <property type="entry name" value="OBG_GTPase"/>
</dbReference>
<dbReference type="AlphaFoldDB" id="A0AAW1PRM2"/>
<feature type="domain" description="Obg" evidence="6">
    <location>
        <begin position="46"/>
        <end position="258"/>
    </location>
</feature>
<keyword evidence="8" id="KW-1185">Reference proteome</keyword>
<dbReference type="GO" id="GO:0042254">
    <property type="term" value="P:ribosome biogenesis"/>
    <property type="evidence" value="ECO:0007669"/>
    <property type="project" value="UniProtKB-UniRule"/>
</dbReference>
<dbReference type="InterPro" id="IPR014100">
    <property type="entry name" value="GTP-bd_Obg/CgtA"/>
</dbReference>
<evidence type="ECO:0000259" key="5">
    <source>
        <dbReference type="PROSITE" id="PS51710"/>
    </source>
</evidence>
<dbReference type="PROSITE" id="PS00905">
    <property type="entry name" value="GTP1_OBG"/>
    <property type="match status" value="1"/>
</dbReference>
<dbReference type="Gene3D" id="3.40.50.300">
    <property type="entry name" value="P-loop containing nucleotide triphosphate hydrolases"/>
    <property type="match status" value="1"/>
</dbReference>
<evidence type="ECO:0000256" key="3">
    <source>
        <dbReference type="ARBA" id="ARBA00023134"/>
    </source>
</evidence>
<comment type="similarity">
    <text evidence="1">Belongs to the TRAFAC class OBG-HflX-like GTPase superfamily. OBG GTPase family.</text>
</comment>
<protein>
    <submittedName>
        <fullName evidence="7">Uncharacterized protein</fullName>
    </submittedName>
</protein>
<dbReference type="GO" id="GO:0003924">
    <property type="term" value="F:GTPase activity"/>
    <property type="evidence" value="ECO:0007669"/>
    <property type="project" value="InterPro"/>
</dbReference>
<dbReference type="PROSITE" id="PS51710">
    <property type="entry name" value="G_OBG"/>
    <property type="match status" value="1"/>
</dbReference>
<dbReference type="InterPro" id="IPR006073">
    <property type="entry name" value="GTP-bd"/>
</dbReference>
<dbReference type="PIRSF" id="PIRSF002401">
    <property type="entry name" value="GTP_bd_Obg/CgtA"/>
    <property type="match status" value="1"/>
</dbReference>
<dbReference type="GO" id="GO:0000287">
    <property type="term" value="F:magnesium ion binding"/>
    <property type="evidence" value="ECO:0007669"/>
    <property type="project" value="InterPro"/>
</dbReference>
<comment type="caution">
    <text evidence="7">The sequence shown here is derived from an EMBL/GenBank/DDBJ whole genome shotgun (WGS) entry which is preliminary data.</text>
</comment>
<sequence length="471" mass="49947">MPIAPALAPERAVAPFHKPHGRRLQSITCAVLAEPAQPRVTGKEDHKLFDEAIVTVRSGNGGAGEVVTKGKGKFVPNFKYKPGGQQPKQIWLPAAQPASGADGGHVILTVDPAVDNLLSFHNRKKLSAKNGANGDPASGSSGPHRKAGRRIAQTPPLVLSVPAGTVVRRKRGNGRQLLGELLQPGQQLLVATGGQGGNGVVMPKPGPARKPSLHQRKKTAALQDKGIETVEVEDQDWKADSLGSPGEEICLQLLMRLVADIGFVGLPNAGKSSLLAKLTRASPEVAAYPFTTLMPNLGVMTSGPAALAGDDQWAPSPPVLADLPGLIDGAHMGRGLGRMFLRHLRRTAALLHVVDASSESVAQDYRAVREELRLYNPEYCERAHVIALNKMDLLSPEQAQQAQADVLGVANALQDTSQGKTRLPQAIVAVSAETGLGLAELNGALQAMLQQVAKEKLDSEKWGQMSQGFEW</sequence>
<dbReference type="PANTHER" id="PTHR11702:SF39">
    <property type="entry name" value="GTP-BINDING PROTEIN OBGC2-RELATED"/>
    <property type="match status" value="1"/>
</dbReference>
<dbReference type="GO" id="GO:0005739">
    <property type="term" value="C:mitochondrion"/>
    <property type="evidence" value="ECO:0007669"/>
    <property type="project" value="TreeGrafter"/>
</dbReference>
<name>A0AAW1PRM2_9CHLO</name>
<dbReference type="InterPro" id="IPR006074">
    <property type="entry name" value="GTP1-OBG_CS"/>
</dbReference>
<dbReference type="EMBL" id="JALJOQ010000008">
    <property type="protein sequence ID" value="KAK9812274.1"/>
    <property type="molecule type" value="Genomic_DNA"/>
</dbReference>
<dbReference type="InterPro" id="IPR027417">
    <property type="entry name" value="P-loop_NTPase"/>
</dbReference>
<evidence type="ECO:0000256" key="4">
    <source>
        <dbReference type="SAM" id="MobiDB-lite"/>
    </source>
</evidence>
<dbReference type="PANTHER" id="PTHR11702">
    <property type="entry name" value="DEVELOPMENTALLY REGULATED GTP-BINDING PROTEIN-RELATED"/>
    <property type="match status" value="1"/>
</dbReference>
<evidence type="ECO:0000313" key="7">
    <source>
        <dbReference type="EMBL" id="KAK9812274.1"/>
    </source>
</evidence>
<evidence type="ECO:0000313" key="8">
    <source>
        <dbReference type="Proteomes" id="UP001465755"/>
    </source>
</evidence>
<dbReference type="InterPro" id="IPR006169">
    <property type="entry name" value="GTP1_OBG_dom"/>
</dbReference>
<organism evidence="7 8">
    <name type="scientific">Symbiochloris irregularis</name>
    <dbReference type="NCBI Taxonomy" id="706552"/>
    <lineage>
        <taxon>Eukaryota</taxon>
        <taxon>Viridiplantae</taxon>
        <taxon>Chlorophyta</taxon>
        <taxon>core chlorophytes</taxon>
        <taxon>Trebouxiophyceae</taxon>
        <taxon>Trebouxiales</taxon>
        <taxon>Trebouxiaceae</taxon>
        <taxon>Symbiochloris</taxon>
    </lineage>
</organism>
<feature type="region of interest" description="Disordered" evidence="4">
    <location>
        <begin position="126"/>
        <end position="153"/>
    </location>
</feature>
<evidence type="ECO:0000259" key="6">
    <source>
        <dbReference type="PROSITE" id="PS51883"/>
    </source>
</evidence>
<dbReference type="InterPro" id="IPR031167">
    <property type="entry name" value="G_OBG"/>
</dbReference>